<gene>
    <name evidence="1" type="ORF">Q4Q35_19840</name>
</gene>
<protein>
    <submittedName>
        <fullName evidence="1">Uncharacterized protein</fullName>
    </submittedName>
</protein>
<comment type="caution">
    <text evidence="1">The sequence shown here is derived from an EMBL/GenBank/DDBJ whole genome shotgun (WGS) entry which is preliminary data.</text>
</comment>
<evidence type="ECO:0000313" key="2">
    <source>
        <dbReference type="Proteomes" id="UP001176883"/>
    </source>
</evidence>
<keyword evidence="2" id="KW-1185">Reference proteome</keyword>
<dbReference type="RefSeq" id="WP_303279774.1">
    <property type="nucleotide sequence ID" value="NZ_JAUOEK010000183.1"/>
</dbReference>
<name>A0ABT8WFX5_9FLAO</name>
<accession>A0ABT8WFX5</accession>
<evidence type="ECO:0000313" key="1">
    <source>
        <dbReference type="EMBL" id="MDO5972058.1"/>
    </source>
</evidence>
<dbReference type="EMBL" id="JAUOEK010000183">
    <property type="protein sequence ID" value="MDO5972058.1"/>
    <property type="molecule type" value="Genomic_DNA"/>
</dbReference>
<sequence length="73" mass="8178">MESLTYQENKIVYRISNGFFEKGTVDILYINPITINAFTRPIGRKLPAKNIAGVHPQINLGKPVCSQIKTSKT</sequence>
<dbReference type="SUPFAM" id="SSF46894">
    <property type="entry name" value="C-terminal effector domain of the bipartite response regulators"/>
    <property type="match status" value="1"/>
</dbReference>
<dbReference type="InterPro" id="IPR016032">
    <property type="entry name" value="Sig_transdc_resp-reg_C-effctor"/>
</dbReference>
<reference evidence="1" key="1">
    <citation type="submission" date="2023-07" db="EMBL/GenBank/DDBJ databases">
        <title>Two novel species in the genus Flavivirga.</title>
        <authorList>
            <person name="Kwon K."/>
        </authorList>
    </citation>
    <scope>NUCLEOTIDE SEQUENCE</scope>
    <source>
        <strain evidence="1">KCTC 52353</strain>
    </source>
</reference>
<dbReference type="Proteomes" id="UP001176883">
    <property type="component" value="Unassembled WGS sequence"/>
</dbReference>
<proteinExistence type="predicted"/>
<organism evidence="1 2">
    <name type="scientific">Flavivirga aquimarina</name>
    <dbReference type="NCBI Taxonomy" id="2027862"/>
    <lineage>
        <taxon>Bacteria</taxon>
        <taxon>Pseudomonadati</taxon>
        <taxon>Bacteroidota</taxon>
        <taxon>Flavobacteriia</taxon>
        <taxon>Flavobacteriales</taxon>
        <taxon>Flavobacteriaceae</taxon>
        <taxon>Flavivirga</taxon>
    </lineage>
</organism>